<dbReference type="EMBL" id="SNVV01000017">
    <property type="protein sequence ID" value="TDN47935.1"/>
    <property type="molecule type" value="Genomic_DNA"/>
</dbReference>
<dbReference type="InterPro" id="IPR036188">
    <property type="entry name" value="FAD/NAD-bd_sf"/>
</dbReference>
<comment type="similarity">
    <text evidence="1">Belongs to the GMC oxidoreductase family.</text>
</comment>
<dbReference type="InterPro" id="IPR007867">
    <property type="entry name" value="GMC_OxRtase_C"/>
</dbReference>
<keyword evidence="3" id="KW-0274">FAD</keyword>
<feature type="domain" description="Glucose-methanol-choline oxidoreductase N-terminal" evidence="5">
    <location>
        <begin position="80"/>
        <end position="296"/>
    </location>
</feature>
<evidence type="ECO:0000313" key="9">
    <source>
        <dbReference type="Proteomes" id="UP000295129"/>
    </source>
</evidence>
<keyword evidence="2" id="KW-0285">Flavoprotein</keyword>
<evidence type="ECO:0000259" key="7">
    <source>
        <dbReference type="Pfam" id="PF05199"/>
    </source>
</evidence>
<dbReference type="RefSeq" id="WP_133593903.1">
    <property type="nucleotide sequence ID" value="NZ_SNVV01000017.1"/>
</dbReference>
<name>A0A4R6DS45_9RHOO</name>
<dbReference type="Pfam" id="PF05199">
    <property type="entry name" value="GMC_oxred_C"/>
    <property type="match status" value="1"/>
</dbReference>
<organism evidence="8 9">
    <name type="scientific">Azoarcus indigens</name>
    <dbReference type="NCBI Taxonomy" id="29545"/>
    <lineage>
        <taxon>Bacteria</taxon>
        <taxon>Pseudomonadati</taxon>
        <taxon>Pseudomonadota</taxon>
        <taxon>Betaproteobacteria</taxon>
        <taxon>Rhodocyclales</taxon>
        <taxon>Zoogloeaceae</taxon>
        <taxon>Azoarcus</taxon>
    </lineage>
</organism>
<comment type="caution">
    <text evidence="8">The sequence shown here is derived from an EMBL/GenBank/DDBJ whole genome shotgun (WGS) entry which is preliminary data.</text>
</comment>
<sequence>MTQKKIAIVPPHGLKLTQAADIKQRKLHLKADAVIVGSGAGGAIAAYELAAKGKSVVVLEAGPYVPSEKFTEMMAIAMGTLYQDHGGQSNADGDISILQGACVGGSTVVNAALCFRTPDYYLKLWAQEFGLSNLSPAVMAPYFDKVEANLKIRQNGPHETSIGAEMINAGLQKLGIPAGVARRNVKDCGLTGFCFAGCVSDRKQSMLVTYLPWAAAHGARIYADTRATRVLAEGGVARGIEAEVVDPASGRKKADLRVDAPIVVLAAGPVQTPLLLQKSQLANSSGQVGKNFACHPTLSLTAEFDDKVDDFHGAAHSLYVDKYTLPEEGGYLLLNAVQDPVEASFQVEPGTGKPYVSYMSRYRNTLRLITLIHDKNVGEVSWKDGAKHIRYTVDDADFEAMKAGLKTNARVLFAAGARRVHLPSSQALVMESPADIDRVIDGLKNQPARYRYTSFHPQGTCRMGADPAKTVVNPHGETHDVRNLYIADASLLPTSIGYNPSETVYALASYIADHINAAHPAAAQG</sequence>
<dbReference type="InterPro" id="IPR000172">
    <property type="entry name" value="GMC_OxRdtase_N"/>
</dbReference>
<dbReference type="PANTHER" id="PTHR46056:SF12">
    <property type="entry name" value="LONG-CHAIN-ALCOHOL OXIDASE"/>
    <property type="match status" value="1"/>
</dbReference>
<dbReference type="AlphaFoldDB" id="A0A4R6DS45"/>
<gene>
    <name evidence="8" type="ORF">C7389_11751</name>
</gene>
<evidence type="ECO:0000256" key="4">
    <source>
        <dbReference type="ARBA" id="ARBA00023002"/>
    </source>
</evidence>
<protein>
    <submittedName>
        <fullName evidence="8">Choline dehydrogenase-like flavoprotein</fullName>
    </submittedName>
</protein>
<dbReference type="GO" id="GO:0050660">
    <property type="term" value="F:flavin adenine dinucleotide binding"/>
    <property type="evidence" value="ECO:0007669"/>
    <property type="project" value="InterPro"/>
</dbReference>
<accession>A0A4R6DS45</accession>
<dbReference type="Proteomes" id="UP000295129">
    <property type="component" value="Unassembled WGS sequence"/>
</dbReference>
<evidence type="ECO:0000313" key="8">
    <source>
        <dbReference type="EMBL" id="TDN47935.1"/>
    </source>
</evidence>
<reference evidence="8 9" key="1">
    <citation type="submission" date="2019-03" db="EMBL/GenBank/DDBJ databases">
        <title>Genomic Encyclopedia of Type Strains, Phase IV (KMG-IV): sequencing the most valuable type-strain genomes for metagenomic binning, comparative biology and taxonomic classification.</title>
        <authorList>
            <person name="Goeker M."/>
        </authorList>
    </citation>
    <scope>NUCLEOTIDE SEQUENCE [LARGE SCALE GENOMIC DNA]</scope>
    <source>
        <strain evidence="8 9">DSM 12121</strain>
    </source>
</reference>
<keyword evidence="4" id="KW-0560">Oxidoreductase</keyword>
<dbReference type="PIRSF" id="PIRSF000137">
    <property type="entry name" value="Alcohol_oxidase"/>
    <property type="match status" value="1"/>
</dbReference>
<dbReference type="InterPro" id="IPR003953">
    <property type="entry name" value="FAD-dep_OxRdtase_2_FAD-bd"/>
</dbReference>
<feature type="domain" description="Glucose-methanol-choline oxidoreductase C-terminal" evidence="7">
    <location>
        <begin position="388"/>
        <end position="508"/>
    </location>
</feature>
<dbReference type="Gene3D" id="3.50.50.60">
    <property type="entry name" value="FAD/NAD(P)-binding domain"/>
    <property type="match status" value="2"/>
</dbReference>
<evidence type="ECO:0000259" key="5">
    <source>
        <dbReference type="Pfam" id="PF00732"/>
    </source>
</evidence>
<evidence type="ECO:0000256" key="1">
    <source>
        <dbReference type="ARBA" id="ARBA00010790"/>
    </source>
</evidence>
<proteinExistence type="inferred from homology"/>
<dbReference type="PANTHER" id="PTHR46056">
    <property type="entry name" value="LONG-CHAIN-ALCOHOL OXIDASE"/>
    <property type="match status" value="1"/>
</dbReference>
<dbReference type="Pfam" id="PF00890">
    <property type="entry name" value="FAD_binding_2"/>
    <property type="match status" value="1"/>
</dbReference>
<keyword evidence="9" id="KW-1185">Reference proteome</keyword>
<dbReference type="GO" id="GO:0016614">
    <property type="term" value="F:oxidoreductase activity, acting on CH-OH group of donors"/>
    <property type="evidence" value="ECO:0007669"/>
    <property type="project" value="InterPro"/>
</dbReference>
<evidence type="ECO:0000256" key="2">
    <source>
        <dbReference type="ARBA" id="ARBA00022630"/>
    </source>
</evidence>
<evidence type="ECO:0000259" key="6">
    <source>
        <dbReference type="Pfam" id="PF00890"/>
    </source>
</evidence>
<feature type="domain" description="FAD-dependent oxidoreductase 2 FAD-binding" evidence="6">
    <location>
        <begin position="32"/>
        <end position="65"/>
    </location>
</feature>
<dbReference type="Pfam" id="PF00732">
    <property type="entry name" value="GMC_oxred_N"/>
    <property type="match status" value="1"/>
</dbReference>
<dbReference type="SUPFAM" id="SSF51905">
    <property type="entry name" value="FAD/NAD(P)-binding domain"/>
    <property type="match status" value="1"/>
</dbReference>
<dbReference type="OrthoDB" id="9787779at2"/>
<dbReference type="InterPro" id="IPR012132">
    <property type="entry name" value="GMC_OxRdtase"/>
</dbReference>
<evidence type="ECO:0000256" key="3">
    <source>
        <dbReference type="ARBA" id="ARBA00022827"/>
    </source>
</evidence>